<comment type="caution">
    <text evidence="3">The sequence shown here is derived from an EMBL/GenBank/DDBJ whole genome shotgun (WGS) entry which is preliminary data.</text>
</comment>
<keyword evidence="2" id="KW-1133">Transmembrane helix</keyword>
<evidence type="ECO:0000313" key="3">
    <source>
        <dbReference type="EMBL" id="TNN45040.1"/>
    </source>
</evidence>
<reference evidence="3 4" key="1">
    <citation type="submission" date="2019-03" db="EMBL/GenBank/DDBJ databases">
        <title>First draft genome of Liparis tanakae, snailfish: a comprehensive survey of snailfish specific genes.</title>
        <authorList>
            <person name="Kim W."/>
            <person name="Song I."/>
            <person name="Jeong J.-H."/>
            <person name="Kim D."/>
            <person name="Kim S."/>
            <person name="Ryu S."/>
            <person name="Song J.Y."/>
            <person name="Lee S.K."/>
        </authorList>
    </citation>
    <scope>NUCLEOTIDE SEQUENCE [LARGE SCALE GENOMIC DNA]</scope>
    <source>
        <tissue evidence="3">Muscle</tissue>
    </source>
</reference>
<feature type="region of interest" description="Disordered" evidence="1">
    <location>
        <begin position="1"/>
        <end position="33"/>
    </location>
</feature>
<organism evidence="3 4">
    <name type="scientific">Liparis tanakae</name>
    <name type="common">Tanaka's snailfish</name>
    <dbReference type="NCBI Taxonomy" id="230148"/>
    <lineage>
        <taxon>Eukaryota</taxon>
        <taxon>Metazoa</taxon>
        <taxon>Chordata</taxon>
        <taxon>Craniata</taxon>
        <taxon>Vertebrata</taxon>
        <taxon>Euteleostomi</taxon>
        <taxon>Actinopterygii</taxon>
        <taxon>Neopterygii</taxon>
        <taxon>Teleostei</taxon>
        <taxon>Neoteleostei</taxon>
        <taxon>Acanthomorphata</taxon>
        <taxon>Eupercaria</taxon>
        <taxon>Perciformes</taxon>
        <taxon>Cottioidei</taxon>
        <taxon>Cottales</taxon>
        <taxon>Liparidae</taxon>
        <taxon>Liparis</taxon>
    </lineage>
</organism>
<dbReference type="AlphaFoldDB" id="A0A4Z2FVV3"/>
<name>A0A4Z2FVV3_9TELE</name>
<proteinExistence type="predicted"/>
<keyword evidence="2" id="KW-0812">Transmembrane</keyword>
<evidence type="ECO:0000256" key="2">
    <source>
        <dbReference type="SAM" id="Phobius"/>
    </source>
</evidence>
<dbReference type="Proteomes" id="UP000314294">
    <property type="component" value="Unassembled WGS sequence"/>
</dbReference>
<evidence type="ECO:0000313" key="4">
    <source>
        <dbReference type="Proteomes" id="UP000314294"/>
    </source>
</evidence>
<evidence type="ECO:0000256" key="1">
    <source>
        <dbReference type="SAM" id="MobiDB-lite"/>
    </source>
</evidence>
<keyword evidence="4" id="KW-1185">Reference proteome</keyword>
<protein>
    <submittedName>
        <fullName evidence="3">Uncharacterized protein</fullName>
    </submittedName>
</protein>
<feature type="transmembrane region" description="Helical" evidence="2">
    <location>
        <begin position="174"/>
        <end position="204"/>
    </location>
</feature>
<gene>
    <name evidence="3" type="ORF">EYF80_044746</name>
</gene>
<sequence>MGGGGVHLSRYDHHSSSTTTGSPTARQQQQDHPQLVNNNRITHSWEEGDIFTATQKMPHEDERGLGISLTRSLKHMHDAQPPAGGGSVLRLLAVLPRVQPLLLVAGEDPPHLLLVADEVVPEPGPGLQGHRDGVPVRLPHLADFQKDAVAVGAHVEVEALVVHAERRGLRQLRVVVVLAVLVLVAPGPGPVAAAVVALLVAVVLDELRQRVPELDEPLRRQHDGLLDALAVVAHGAVAAADGLPDAEEAAALVLLQVQVVLPVVALDQLALEDAVRVVVGRRGAVGRRRPRVRRRRRLRRPPAGVARAALSARAVRAARAAVLVQRRRRREAPPQPDAGVVIDEVAQGVAQRGRHRHGQRQLALPDVVVAASPDPHLGDLQEAAARALLHVQVEALLLHVHALGG</sequence>
<accession>A0A4Z2FVV3</accession>
<keyword evidence="2" id="KW-0472">Membrane</keyword>
<dbReference type="EMBL" id="SRLO01000870">
    <property type="protein sequence ID" value="TNN45040.1"/>
    <property type="molecule type" value="Genomic_DNA"/>
</dbReference>